<name>A0A6J8BQ29_MYTCO</name>
<evidence type="ECO:0000256" key="2">
    <source>
        <dbReference type="ARBA" id="ARBA00023319"/>
    </source>
</evidence>
<feature type="domain" description="Ig-like" evidence="4">
    <location>
        <begin position="303"/>
        <end position="393"/>
    </location>
</feature>
<evidence type="ECO:0000256" key="1">
    <source>
        <dbReference type="ARBA" id="ARBA00022737"/>
    </source>
</evidence>
<dbReference type="AlphaFoldDB" id="A0A6J8BQ29"/>
<reference evidence="5 6" key="1">
    <citation type="submission" date="2020-06" db="EMBL/GenBank/DDBJ databases">
        <authorList>
            <person name="Li R."/>
            <person name="Bekaert M."/>
        </authorList>
    </citation>
    <scope>NUCLEOTIDE SEQUENCE [LARGE SCALE GENOMIC DNA]</scope>
    <source>
        <strain evidence="6">wild</strain>
    </source>
</reference>
<dbReference type="InterPro" id="IPR050964">
    <property type="entry name" value="Striated_Muscle_Regulatory"/>
</dbReference>
<feature type="region of interest" description="Disordered" evidence="3">
    <location>
        <begin position="591"/>
        <end position="658"/>
    </location>
</feature>
<dbReference type="Gene3D" id="2.60.40.10">
    <property type="entry name" value="Immunoglobulins"/>
    <property type="match status" value="6"/>
</dbReference>
<dbReference type="InterPro" id="IPR013783">
    <property type="entry name" value="Ig-like_fold"/>
</dbReference>
<evidence type="ECO:0000256" key="3">
    <source>
        <dbReference type="SAM" id="MobiDB-lite"/>
    </source>
</evidence>
<dbReference type="InterPro" id="IPR003598">
    <property type="entry name" value="Ig_sub2"/>
</dbReference>
<keyword evidence="2" id="KW-0393">Immunoglobulin domain</keyword>
<feature type="compositionally biased region" description="Basic and acidic residues" evidence="3">
    <location>
        <begin position="437"/>
        <end position="451"/>
    </location>
</feature>
<keyword evidence="1" id="KW-0677">Repeat</keyword>
<dbReference type="Proteomes" id="UP000507470">
    <property type="component" value="Unassembled WGS sequence"/>
</dbReference>
<dbReference type="GO" id="GO:0031430">
    <property type="term" value="C:M band"/>
    <property type="evidence" value="ECO:0007669"/>
    <property type="project" value="TreeGrafter"/>
</dbReference>
<dbReference type="PROSITE" id="PS50835">
    <property type="entry name" value="IG_LIKE"/>
    <property type="match status" value="4"/>
</dbReference>
<dbReference type="GO" id="GO:0045214">
    <property type="term" value="P:sarcomere organization"/>
    <property type="evidence" value="ECO:0007669"/>
    <property type="project" value="TreeGrafter"/>
</dbReference>
<dbReference type="OrthoDB" id="6154713at2759"/>
<gene>
    <name evidence="5" type="ORF">MCOR_21270</name>
</gene>
<dbReference type="SMART" id="SM00409">
    <property type="entry name" value="IG"/>
    <property type="match status" value="4"/>
</dbReference>
<dbReference type="SMART" id="SM00408">
    <property type="entry name" value="IGc2"/>
    <property type="match status" value="3"/>
</dbReference>
<feature type="region of interest" description="Disordered" evidence="3">
    <location>
        <begin position="422"/>
        <end position="476"/>
    </location>
</feature>
<dbReference type="InterPro" id="IPR013098">
    <property type="entry name" value="Ig_I-set"/>
</dbReference>
<evidence type="ECO:0000313" key="5">
    <source>
        <dbReference type="EMBL" id="CAC5385762.1"/>
    </source>
</evidence>
<dbReference type="EMBL" id="CACVKT020003764">
    <property type="protein sequence ID" value="CAC5385762.1"/>
    <property type="molecule type" value="Genomic_DNA"/>
</dbReference>
<sequence>MGVVMTSNLHPHQEKQIASLQHLILRTPNQQMEDHLSVQLVMTLESPMPNITLNFQGAEQKDKPAEEKEKPAPPKPAEEKEKPAPQKPAGTAPTFTEKPIIKQEGKNLIVHCKCKANPKPTFTWYKSGLPLKETFRIKTRVDGKGDDYDTFLDLINVTKNDGAEYKVVAKNAHGEGNATITVNMDEPKAAEPPPQFQGLPQVTLEEGGKRLVITQKVKCKTKPTAMWYFLNKPIKHGGKYFLEISQDRDAYNVVCEVLNPKDLDSGEYKFSIKTPGGEGSGSARVDLKALMAPKPKVPKGSPPSFTQKLVPMEVLDGDACDLIAKVAGNEPIEVVWSKDGDKLKHSKDCQITFKDNVCRLYIPEVYPDDGGKYQIDLENEFGKAMTQATLVVSENPDIALPEVTPMLGDDPTGKVIEQKIPEPEKVKPIEKIQPQIKEPEETKAPEKKKDDVEYEDAGPRKISVSKKKDEKPEKKIEGPTHALAKKPDNITIIEGEDLRVSCALDVKPGLQAPNVKFFRGKRELKDDTRTRIIHKDQGSSLNINKARFSDESKYTVVVEQEGVPVDQATFSVFVKDPKDSAMDFRSLLKHRDHKKKNDEDEDIDWGSLKPVEGQGQLQQPPQMKKERRPSLVDSMKQHLADSEGEKRESAQAMRKLSRDNLEVEKATVDKLEALEQQRRSSMQQFRRPSLVDVIPDWPTLQHREVKKEKPDKYIVELDDVKATEGDKKATFESEFCKKNAKVKWFKNKLEIFAGHKYHFENDDKKYRLVVNNVKLEDGGKYTLELNGVKSGAWLYVEAKAPHFEFTQKLPEKFSQTKRKEVDLECFVSDPRARVKWFKNGEPIEVGLESQI</sequence>
<dbReference type="SUPFAM" id="SSF48726">
    <property type="entry name" value="Immunoglobulin"/>
    <property type="match status" value="6"/>
</dbReference>
<dbReference type="FunFam" id="2.60.40.10:FF:000107">
    <property type="entry name" value="Myosin, light chain kinase a"/>
    <property type="match status" value="1"/>
</dbReference>
<dbReference type="CDD" id="cd00096">
    <property type="entry name" value="Ig"/>
    <property type="match status" value="1"/>
</dbReference>
<feature type="compositionally biased region" description="Basic and acidic residues" evidence="3">
    <location>
        <begin position="466"/>
        <end position="476"/>
    </location>
</feature>
<evidence type="ECO:0000259" key="4">
    <source>
        <dbReference type="PROSITE" id="PS50835"/>
    </source>
</evidence>
<dbReference type="PANTHER" id="PTHR13817">
    <property type="entry name" value="TITIN"/>
    <property type="match status" value="1"/>
</dbReference>
<dbReference type="Pfam" id="PF07679">
    <property type="entry name" value="I-set"/>
    <property type="match status" value="4"/>
</dbReference>
<feature type="region of interest" description="Disordered" evidence="3">
    <location>
        <begin position="58"/>
        <end position="94"/>
    </location>
</feature>
<dbReference type="InterPro" id="IPR003599">
    <property type="entry name" value="Ig_sub"/>
</dbReference>
<feature type="compositionally biased region" description="Basic and acidic residues" evidence="3">
    <location>
        <begin position="59"/>
        <end position="84"/>
    </location>
</feature>
<proteinExistence type="predicted"/>
<keyword evidence="6" id="KW-1185">Reference proteome</keyword>
<organism evidence="5 6">
    <name type="scientific">Mytilus coruscus</name>
    <name type="common">Sea mussel</name>
    <dbReference type="NCBI Taxonomy" id="42192"/>
    <lineage>
        <taxon>Eukaryota</taxon>
        <taxon>Metazoa</taxon>
        <taxon>Spiralia</taxon>
        <taxon>Lophotrochozoa</taxon>
        <taxon>Mollusca</taxon>
        <taxon>Bivalvia</taxon>
        <taxon>Autobranchia</taxon>
        <taxon>Pteriomorphia</taxon>
        <taxon>Mytilida</taxon>
        <taxon>Mytiloidea</taxon>
        <taxon>Mytilidae</taxon>
        <taxon>Mytilinae</taxon>
        <taxon>Mytilus</taxon>
    </lineage>
</organism>
<feature type="domain" description="Ig-like" evidence="4">
    <location>
        <begin position="801"/>
        <end position="851"/>
    </location>
</feature>
<accession>A0A6J8BQ29</accession>
<dbReference type="InterPro" id="IPR036179">
    <property type="entry name" value="Ig-like_dom_sf"/>
</dbReference>
<feature type="domain" description="Ig-like" evidence="4">
    <location>
        <begin position="93"/>
        <end position="183"/>
    </location>
</feature>
<protein>
    <recommendedName>
        <fullName evidence="4">Ig-like domain-containing protein</fullName>
    </recommendedName>
</protein>
<feature type="compositionally biased region" description="Basic and acidic residues" evidence="3">
    <location>
        <begin position="635"/>
        <end position="649"/>
    </location>
</feature>
<evidence type="ECO:0000313" key="6">
    <source>
        <dbReference type="Proteomes" id="UP000507470"/>
    </source>
</evidence>
<dbReference type="InterPro" id="IPR007110">
    <property type="entry name" value="Ig-like_dom"/>
</dbReference>
<feature type="domain" description="Ig-like" evidence="4">
    <location>
        <begin position="479"/>
        <end position="571"/>
    </location>
</feature>
<dbReference type="PANTHER" id="PTHR13817:SF166">
    <property type="entry name" value="NEURONAL IGCAM-RELATED"/>
    <property type="match status" value="1"/>
</dbReference>